<keyword evidence="5" id="KW-0630">Potassium</keyword>
<feature type="region of interest" description="Disordered" evidence="9">
    <location>
        <begin position="1"/>
        <end position="33"/>
    </location>
</feature>
<evidence type="ECO:0000256" key="6">
    <source>
        <dbReference type="ARBA" id="ARBA00022989"/>
    </source>
</evidence>
<evidence type="ECO:0000313" key="13">
    <source>
        <dbReference type="EMBL" id="KAG0655829.1"/>
    </source>
</evidence>
<dbReference type="Pfam" id="PF22776">
    <property type="entry name" value="K_trans_C"/>
    <property type="match status" value="1"/>
</dbReference>
<proteinExistence type="predicted"/>
<feature type="transmembrane region" description="Helical" evidence="10">
    <location>
        <begin position="51"/>
        <end position="77"/>
    </location>
</feature>
<evidence type="ECO:0000256" key="7">
    <source>
        <dbReference type="ARBA" id="ARBA00023065"/>
    </source>
</evidence>
<comment type="subcellular location">
    <subcellularLocation>
        <location evidence="1">Membrane</location>
        <topology evidence="1">Multi-pass membrane protein</topology>
    </subcellularLocation>
</comment>
<dbReference type="OrthoDB" id="504708at2759"/>
<dbReference type="GO" id="GO:0016020">
    <property type="term" value="C:membrane"/>
    <property type="evidence" value="ECO:0007669"/>
    <property type="project" value="UniProtKB-SubCell"/>
</dbReference>
<comment type="caution">
    <text evidence="13">The sequence shown here is derived from an EMBL/GenBank/DDBJ whole genome shotgun (WGS) entry which is preliminary data.</text>
</comment>
<feature type="transmembrane region" description="Helical" evidence="10">
    <location>
        <begin position="286"/>
        <end position="305"/>
    </location>
</feature>
<keyword evidence="7" id="KW-0406">Ion transport</keyword>
<evidence type="ECO:0000259" key="11">
    <source>
        <dbReference type="Pfam" id="PF02705"/>
    </source>
</evidence>
<keyword evidence="14" id="KW-1185">Reference proteome</keyword>
<evidence type="ECO:0000256" key="4">
    <source>
        <dbReference type="ARBA" id="ARBA00022692"/>
    </source>
</evidence>
<evidence type="ECO:0000256" key="10">
    <source>
        <dbReference type="SAM" id="Phobius"/>
    </source>
</evidence>
<feature type="transmembrane region" description="Helical" evidence="10">
    <location>
        <begin position="439"/>
        <end position="461"/>
    </location>
</feature>
<sequence length="789" mass="85985">MSFDPDTRPSTANKTHDPKTGLPVRPVDTGRMGESTFDDDRLYKHSLRQTLWLAFLSFGVIYGDIGTSTLYTLNGIFPSSAPAPSSDDVVGAVSTVLWTILIVPVVKYCLVALEFGTAHGEGGPLAVYTTIFPPRESKREGWRTLTTYTMATTPPASIGVSSFLHRPWVKKFLFMLTLFGVTLTIADGMLTPAVSVTSAVVGLSYGAPKAAGSVVGISCGILVVLFLIQPFGTKRIASLFSPIVFIWLALNGITGCINIAQHPAIFRAFDPSRAVMLFVRTKNYDILSGVILCITGVEALFANLGQFSKASIRTAFCSYAAPMLILQYLGQGAKLITHGDTVISNVFFNSIPGGTGGGLWWTVWIFAVLAAVIASQAMITAAFSLVQQLVSLHVMPPLRIIHTDSTSRGRIYVPIANFLLLVGTIGLTVGFGTEAGLTNAYGFAVSGVMFITTCTLAIAMIQIKHLPVIVAVIYFFAAGFIDCLFFGATLKKVPHGAWFSLGLGVVLLVLLLLWAWARGLEEKFDHLHRYRLSEVMRPKRDEKTQEDAPEPVQLSSNLKEEDIASLSAIASEGGQSTTLPTVPALKRFKTKLPSYEAIDGSPLARLPVFAVFHNNSESSGEGAPHSFTAFLHSYPALPQVIVFLSVRTVGVPTVAFEDRFLVERLRQFDGVFRATISFGYRDSVDLTNVIPALRDRIVALESRSTQDPAVLAAKVKKIDAAAKGTVTHILPQFHITADKSARRPKPVRVVRSFLLEEVYRRVKLLFDPFEEWIFNTEQDILRMSVPATI</sequence>
<feature type="transmembrane region" description="Helical" evidence="10">
    <location>
        <begin position="172"/>
        <end position="190"/>
    </location>
</feature>
<dbReference type="InterPro" id="IPR053951">
    <property type="entry name" value="K_trans_N"/>
</dbReference>
<feature type="transmembrane region" description="Helical" evidence="10">
    <location>
        <begin position="496"/>
        <end position="517"/>
    </location>
</feature>
<dbReference type="Proteomes" id="UP000777482">
    <property type="component" value="Unassembled WGS sequence"/>
</dbReference>
<feature type="transmembrane region" description="Helical" evidence="10">
    <location>
        <begin position="411"/>
        <end position="433"/>
    </location>
</feature>
<reference evidence="13 14" key="1">
    <citation type="submission" date="2020-11" db="EMBL/GenBank/DDBJ databases">
        <title>Kefir isolates.</title>
        <authorList>
            <person name="Marcisauskas S."/>
            <person name="Kim Y."/>
            <person name="Blasche S."/>
        </authorList>
    </citation>
    <scope>NUCLEOTIDE SEQUENCE [LARGE SCALE GENOMIC DNA]</scope>
    <source>
        <strain evidence="13 14">KR</strain>
    </source>
</reference>
<name>A0A9P6VWH1_RHOMI</name>
<feature type="domain" description="K+ potassium transporter C-terminal" evidence="12">
    <location>
        <begin position="610"/>
        <end position="763"/>
    </location>
</feature>
<keyword evidence="3" id="KW-0633">Potassium transport</keyword>
<evidence type="ECO:0000259" key="12">
    <source>
        <dbReference type="Pfam" id="PF22776"/>
    </source>
</evidence>
<dbReference type="InterPro" id="IPR053952">
    <property type="entry name" value="K_trans_C"/>
</dbReference>
<feature type="transmembrane region" description="Helical" evidence="10">
    <location>
        <begin position="468"/>
        <end position="490"/>
    </location>
</feature>
<protein>
    <recommendedName>
        <fullName evidence="15">Potassium transporter</fullName>
    </recommendedName>
</protein>
<feature type="domain" description="K+ potassium transporter integral membrane" evidence="11">
    <location>
        <begin position="54"/>
        <end position="536"/>
    </location>
</feature>
<evidence type="ECO:0000256" key="1">
    <source>
        <dbReference type="ARBA" id="ARBA00004141"/>
    </source>
</evidence>
<accession>A0A9P6VWH1</accession>
<evidence type="ECO:0008006" key="15">
    <source>
        <dbReference type="Google" id="ProtNLM"/>
    </source>
</evidence>
<dbReference type="PANTHER" id="PTHR30540:SF83">
    <property type="entry name" value="K+ POTASSIUM TRANSPORTER"/>
    <property type="match status" value="1"/>
</dbReference>
<dbReference type="AlphaFoldDB" id="A0A9P6VWH1"/>
<feature type="transmembrane region" description="Helical" evidence="10">
    <location>
        <begin position="89"/>
        <end position="110"/>
    </location>
</feature>
<evidence type="ECO:0000313" key="14">
    <source>
        <dbReference type="Proteomes" id="UP000777482"/>
    </source>
</evidence>
<evidence type="ECO:0000256" key="3">
    <source>
        <dbReference type="ARBA" id="ARBA00022538"/>
    </source>
</evidence>
<feature type="transmembrane region" description="Helical" evidence="10">
    <location>
        <begin position="363"/>
        <end position="390"/>
    </location>
</feature>
<dbReference type="PANTHER" id="PTHR30540">
    <property type="entry name" value="OSMOTIC STRESS POTASSIUM TRANSPORTER"/>
    <property type="match status" value="1"/>
</dbReference>
<keyword evidence="4 10" id="KW-0812">Transmembrane</keyword>
<organism evidence="13 14">
    <name type="scientific">Rhodotorula mucilaginosa</name>
    <name type="common">Yeast</name>
    <name type="synonym">Rhodotorula rubra</name>
    <dbReference type="NCBI Taxonomy" id="5537"/>
    <lineage>
        <taxon>Eukaryota</taxon>
        <taxon>Fungi</taxon>
        <taxon>Dikarya</taxon>
        <taxon>Basidiomycota</taxon>
        <taxon>Pucciniomycotina</taxon>
        <taxon>Microbotryomycetes</taxon>
        <taxon>Sporidiobolales</taxon>
        <taxon>Sporidiobolaceae</taxon>
        <taxon>Rhodotorula</taxon>
    </lineage>
</organism>
<dbReference type="EMBL" id="PUHQ01000110">
    <property type="protein sequence ID" value="KAG0655829.1"/>
    <property type="molecule type" value="Genomic_DNA"/>
</dbReference>
<dbReference type="GO" id="GO:0015079">
    <property type="term" value="F:potassium ion transmembrane transporter activity"/>
    <property type="evidence" value="ECO:0007669"/>
    <property type="project" value="InterPro"/>
</dbReference>
<keyword evidence="6 10" id="KW-1133">Transmembrane helix</keyword>
<evidence type="ECO:0000256" key="2">
    <source>
        <dbReference type="ARBA" id="ARBA00022448"/>
    </source>
</evidence>
<keyword evidence="8 10" id="KW-0472">Membrane</keyword>
<evidence type="ECO:0000256" key="9">
    <source>
        <dbReference type="SAM" id="MobiDB-lite"/>
    </source>
</evidence>
<feature type="transmembrane region" description="Helical" evidence="10">
    <location>
        <begin position="210"/>
        <end position="228"/>
    </location>
</feature>
<dbReference type="Pfam" id="PF02705">
    <property type="entry name" value="K_trans"/>
    <property type="match status" value="1"/>
</dbReference>
<dbReference type="InterPro" id="IPR003855">
    <property type="entry name" value="K+_transporter"/>
</dbReference>
<feature type="transmembrane region" description="Helical" evidence="10">
    <location>
        <begin position="240"/>
        <end position="266"/>
    </location>
</feature>
<gene>
    <name evidence="13" type="ORF">C6P46_000681</name>
</gene>
<evidence type="ECO:0000256" key="5">
    <source>
        <dbReference type="ARBA" id="ARBA00022958"/>
    </source>
</evidence>
<keyword evidence="2" id="KW-0813">Transport</keyword>
<evidence type="ECO:0000256" key="8">
    <source>
        <dbReference type="ARBA" id="ARBA00023136"/>
    </source>
</evidence>